<evidence type="ECO:0000256" key="1">
    <source>
        <dbReference type="SAM" id="Coils"/>
    </source>
</evidence>
<name>A0A9J6PA55_9PROT</name>
<evidence type="ECO:0000313" key="3">
    <source>
        <dbReference type="Proteomes" id="UP001055804"/>
    </source>
</evidence>
<dbReference type="Pfam" id="PF04325">
    <property type="entry name" value="DUF465"/>
    <property type="match status" value="1"/>
</dbReference>
<dbReference type="AlphaFoldDB" id="A0A9J6PA55"/>
<dbReference type="EMBL" id="JAMZFT010000001">
    <property type="protein sequence ID" value="MCP1334862.1"/>
    <property type="molecule type" value="Genomic_DNA"/>
</dbReference>
<comment type="caution">
    <text evidence="2">The sequence shown here is derived from an EMBL/GenBank/DDBJ whole genome shotgun (WGS) entry which is preliminary data.</text>
</comment>
<sequence>MSLESHIHQLSRKHAELERCLAEEENRPAADTRRIAEIKREKLRLKDEIARLTHH</sequence>
<organism evidence="2 3">
    <name type="scientific">Futiania mangrovi</name>
    <dbReference type="NCBI Taxonomy" id="2959716"/>
    <lineage>
        <taxon>Bacteria</taxon>
        <taxon>Pseudomonadati</taxon>
        <taxon>Pseudomonadota</taxon>
        <taxon>Alphaproteobacteria</taxon>
        <taxon>Futianiales</taxon>
        <taxon>Futianiaceae</taxon>
        <taxon>Futiania</taxon>
    </lineage>
</organism>
<dbReference type="Gene3D" id="6.10.280.50">
    <property type="match status" value="1"/>
</dbReference>
<dbReference type="InterPro" id="IPR007420">
    <property type="entry name" value="DUF465"/>
</dbReference>
<gene>
    <name evidence="2" type="ORF">NJQ99_00390</name>
</gene>
<reference evidence="2" key="1">
    <citation type="submission" date="2022-06" db="EMBL/GenBank/DDBJ databases">
        <title>Isolation and Genomics of Futiania mangrovii gen. nov., sp. nov., a Rare and Metabolically-versatile member in the Class Alphaproteobacteria.</title>
        <authorList>
            <person name="Liu L."/>
            <person name="Huang W.-C."/>
            <person name="Pan J."/>
            <person name="Li J."/>
            <person name="Huang Y."/>
            <person name="Du H."/>
            <person name="Liu Y."/>
            <person name="Li M."/>
        </authorList>
    </citation>
    <scope>NUCLEOTIDE SEQUENCE</scope>
    <source>
        <strain evidence="2">FT118</strain>
    </source>
</reference>
<dbReference type="InterPro" id="IPR038444">
    <property type="entry name" value="DUF465_sf"/>
</dbReference>
<dbReference type="RefSeq" id="WP_269330828.1">
    <property type="nucleotide sequence ID" value="NZ_JAMZFT010000001.1"/>
</dbReference>
<protein>
    <submittedName>
        <fullName evidence="2">DUF465 domain-containing protein</fullName>
    </submittedName>
</protein>
<dbReference type="Proteomes" id="UP001055804">
    <property type="component" value="Unassembled WGS sequence"/>
</dbReference>
<evidence type="ECO:0000313" key="2">
    <source>
        <dbReference type="EMBL" id="MCP1334862.1"/>
    </source>
</evidence>
<feature type="coiled-coil region" evidence="1">
    <location>
        <begin position="7"/>
        <end position="55"/>
    </location>
</feature>
<keyword evidence="1" id="KW-0175">Coiled coil</keyword>
<proteinExistence type="predicted"/>
<accession>A0A9J6PA55</accession>
<keyword evidence="3" id="KW-1185">Reference proteome</keyword>